<dbReference type="InterPro" id="IPR039871">
    <property type="entry name" value="FAM8A1"/>
</dbReference>
<evidence type="ECO:0000256" key="2">
    <source>
        <dbReference type="ARBA" id="ARBA00022692"/>
    </source>
</evidence>
<feature type="transmembrane region" description="Helical" evidence="6">
    <location>
        <begin position="259"/>
        <end position="278"/>
    </location>
</feature>
<dbReference type="PANTHER" id="PTHR13659">
    <property type="entry name" value="AUTOSOMAL HIGHLY CONSERVED PROTEIN"/>
    <property type="match status" value="1"/>
</dbReference>
<dbReference type="STRING" id="105785.A0A2J7RPG5"/>
<dbReference type="Proteomes" id="UP000235965">
    <property type="component" value="Unassembled WGS sequence"/>
</dbReference>
<evidence type="ECO:0000256" key="6">
    <source>
        <dbReference type="SAM" id="Phobius"/>
    </source>
</evidence>
<evidence type="ECO:0000256" key="1">
    <source>
        <dbReference type="ARBA" id="ARBA00004141"/>
    </source>
</evidence>
<protein>
    <recommendedName>
        <fullName evidence="7">RDD domain-containing protein</fullName>
    </recommendedName>
</protein>
<keyword evidence="9" id="KW-1185">Reference proteome</keyword>
<gene>
    <name evidence="8" type="ORF">B7P43_G14147</name>
</gene>
<dbReference type="AlphaFoldDB" id="A0A2J7RPG5"/>
<evidence type="ECO:0000256" key="3">
    <source>
        <dbReference type="ARBA" id="ARBA00022989"/>
    </source>
</evidence>
<dbReference type="PANTHER" id="PTHR13659:SF5">
    <property type="entry name" value="PROTEIN FAM8A1"/>
    <property type="match status" value="1"/>
</dbReference>
<dbReference type="GO" id="GO:0016020">
    <property type="term" value="C:membrane"/>
    <property type="evidence" value="ECO:0007669"/>
    <property type="project" value="UniProtKB-SubCell"/>
</dbReference>
<dbReference type="OrthoDB" id="10061042at2759"/>
<evidence type="ECO:0000256" key="5">
    <source>
        <dbReference type="SAM" id="MobiDB-lite"/>
    </source>
</evidence>
<reference evidence="8 9" key="1">
    <citation type="submission" date="2017-12" db="EMBL/GenBank/DDBJ databases">
        <title>Hemimetabolous genomes reveal molecular basis of termite eusociality.</title>
        <authorList>
            <person name="Harrison M.C."/>
            <person name="Jongepier E."/>
            <person name="Robertson H.M."/>
            <person name="Arning N."/>
            <person name="Bitard-Feildel T."/>
            <person name="Chao H."/>
            <person name="Childers C.P."/>
            <person name="Dinh H."/>
            <person name="Doddapaneni H."/>
            <person name="Dugan S."/>
            <person name="Gowin J."/>
            <person name="Greiner C."/>
            <person name="Han Y."/>
            <person name="Hu H."/>
            <person name="Hughes D.S.T."/>
            <person name="Huylmans A.-K."/>
            <person name="Kemena C."/>
            <person name="Kremer L.P.M."/>
            <person name="Lee S.L."/>
            <person name="Lopez-Ezquerra A."/>
            <person name="Mallet L."/>
            <person name="Monroy-Kuhn J.M."/>
            <person name="Moser A."/>
            <person name="Murali S.C."/>
            <person name="Muzny D.M."/>
            <person name="Otani S."/>
            <person name="Piulachs M.-D."/>
            <person name="Poelchau M."/>
            <person name="Qu J."/>
            <person name="Schaub F."/>
            <person name="Wada-Katsumata A."/>
            <person name="Worley K.C."/>
            <person name="Xie Q."/>
            <person name="Ylla G."/>
            <person name="Poulsen M."/>
            <person name="Gibbs R.A."/>
            <person name="Schal C."/>
            <person name="Richards S."/>
            <person name="Belles X."/>
            <person name="Korb J."/>
            <person name="Bornberg-Bauer E."/>
        </authorList>
    </citation>
    <scope>NUCLEOTIDE SEQUENCE [LARGE SCALE GENOMIC DNA]</scope>
    <source>
        <tissue evidence="8">Whole body</tissue>
    </source>
</reference>
<accession>A0A2J7RPG5</accession>
<proteinExistence type="predicted"/>
<keyword evidence="4 6" id="KW-0472">Membrane</keyword>
<evidence type="ECO:0000259" key="7">
    <source>
        <dbReference type="Pfam" id="PF06271"/>
    </source>
</evidence>
<dbReference type="InterPro" id="IPR010432">
    <property type="entry name" value="RDD"/>
</dbReference>
<dbReference type="EMBL" id="NEVH01001360">
    <property type="protein sequence ID" value="PNF42719.1"/>
    <property type="molecule type" value="Genomic_DNA"/>
</dbReference>
<keyword evidence="2 6" id="KW-0812">Transmembrane</keyword>
<dbReference type="FunCoup" id="A0A2J7RPG5">
    <property type="interactions" value="321"/>
</dbReference>
<feature type="domain" description="RDD" evidence="7">
    <location>
        <begin position="122"/>
        <end position="225"/>
    </location>
</feature>
<dbReference type="InParanoid" id="A0A2J7RPG5"/>
<name>A0A2J7RPG5_9NEOP</name>
<evidence type="ECO:0000256" key="4">
    <source>
        <dbReference type="ARBA" id="ARBA00023136"/>
    </source>
</evidence>
<organism evidence="8 9">
    <name type="scientific">Cryptotermes secundus</name>
    <dbReference type="NCBI Taxonomy" id="105785"/>
    <lineage>
        <taxon>Eukaryota</taxon>
        <taxon>Metazoa</taxon>
        <taxon>Ecdysozoa</taxon>
        <taxon>Arthropoda</taxon>
        <taxon>Hexapoda</taxon>
        <taxon>Insecta</taxon>
        <taxon>Pterygota</taxon>
        <taxon>Neoptera</taxon>
        <taxon>Polyneoptera</taxon>
        <taxon>Dictyoptera</taxon>
        <taxon>Blattodea</taxon>
        <taxon>Blattoidea</taxon>
        <taxon>Termitoidae</taxon>
        <taxon>Kalotermitidae</taxon>
        <taxon>Cryptotermitinae</taxon>
        <taxon>Cryptotermes</taxon>
    </lineage>
</organism>
<feature type="region of interest" description="Disordered" evidence="5">
    <location>
        <begin position="1"/>
        <end position="20"/>
    </location>
</feature>
<comment type="caution">
    <text evidence="8">The sequence shown here is derived from an EMBL/GenBank/DDBJ whole genome shotgun (WGS) entry which is preliminary data.</text>
</comment>
<keyword evidence="3 6" id="KW-1133">Transmembrane helix</keyword>
<sequence>MADESDPVPSGPNDKGKDKSQTYANAEEYFVALRNWLHNVYMWQSITATLPYALMTNQFGYSGALNAQHFGGSQNGTSAFLHIPSLQNNDVLHNRRPQVAAIRPTQHQQNTVPENGIEYRIPPLWKRFAAEFLDFLILLLLKLTVTFVVADSFHFVNLDKYVPFVLQRNFKLDYKMALEMTSEILLMEFIHRIVVCIFETFWLHRGMGGYGGATPGKTMMGIRVVLCTKVTQIPGRPLDVVAVYPGTDLGVGWAFSRAFVKNLVLAVLLPIFFVLFILRHNRTGYDILCNSIVVEDPPRRRH</sequence>
<dbReference type="Pfam" id="PF06271">
    <property type="entry name" value="RDD"/>
    <property type="match status" value="1"/>
</dbReference>
<evidence type="ECO:0000313" key="8">
    <source>
        <dbReference type="EMBL" id="PNF42719.1"/>
    </source>
</evidence>
<comment type="subcellular location">
    <subcellularLocation>
        <location evidence="1">Membrane</location>
        <topology evidence="1">Multi-pass membrane protein</topology>
    </subcellularLocation>
</comment>
<feature type="transmembrane region" description="Helical" evidence="6">
    <location>
        <begin position="135"/>
        <end position="156"/>
    </location>
</feature>
<evidence type="ECO:0000313" key="9">
    <source>
        <dbReference type="Proteomes" id="UP000235965"/>
    </source>
</evidence>